<evidence type="ECO:0000313" key="5">
    <source>
        <dbReference type="Proteomes" id="UP000008495"/>
    </source>
</evidence>
<reference evidence="4 5" key="1">
    <citation type="submission" date="2012-08" db="EMBL/GenBank/DDBJ databases">
        <title>Whole genome shotgun sequence of Austwickia chelonae NBRC 105200.</title>
        <authorList>
            <person name="Yoshida I."/>
            <person name="Hosoyama A."/>
            <person name="Tsuchikane K."/>
            <person name="Katsumata H."/>
            <person name="Ando Y."/>
            <person name="Ohji S."/>
            <person name="Hamada M."/>
            <person name="Tamura T."/>
            <person name="Yamazoe A."/>
            <person name="Yamazaki S."/>
            <person name="Fujita N."/>
        </authorList>
    </citation>
    <scope>NUCLEOTIDE SEQUENCE [LARGE SCALE GENOMIC DNA]</scope>
    <source>
        <strain evidence="4 5">NBRC 105200</strain>
    </source>
</reference>
<dbReference type="InterPro" id="IPR002347">
    <property type="entry name" value="SDR_fam"/>
</dbReference>
<dbReference type="PANTHER" id="PTHR42901:SF1">
    <property type="entry name" value="ALCOHOL DEHYDROGENASE"/>
    <property type="match status" value="1"/>
</dbReference>
<dbReference type="OrthoDB" id="9775296at2"/>
<protein>
    <submittedName>
        <fullName evidence="4">Putative oxidoreductase</fullName>
    </submittedName>
</protein>
<dbReference type="Gene3D" id="3.40.50.720">
    <property type="entry name" value="NAD(P)-binding Rossmann-like Domain"/>
    <property type="match status" value="1"/>
</dbReference>
<evidence type="ECO:0000256" key="3">
    <source>
        <dbReference type="RuleBase" id="RU000363"/>
    </source>
</evidence>
<dbReference type="PRINTS" id="PR00080">
    <property type="entry name" value="SDRFAMILY"/>
</dbReference>
<dbReference type="AlphaFoldDB" id="K6VNC8"/>
<keyword evidence="5" id="KW-1185">Reference proteome</keyword>
<dbReference type="SUPFAM" id="SSF51735">
    <property type="entry name" value="NAD(P)-binding Rossmann-fold domains"/>
    <property type="match status" value="1"/>
</dbReference>
<dbReference type="GO" id="GO:0016616">
    <property type="term" value="F:oxidoreductase activity, acting on the CH-OH group of donors, NAD or NADP as acceptor"/>
    <property type="evidence" value="ECO:0007669"/>
    <property type="project" value="UniProtKB-ARBA"/>
</dbReference>
<dbReference type="EMBL" id="BAGZ01000003">
    <property type="protein sequence ID" value="GAB76885.1"/>
    <property type="molecule type" value="Genomic_DNA"/>
</dbReference>
<evidence type="ECO:0000256" key="2">
    <source>
        <dbReference type="ARBA" id="ARBA00023002"/>
    </source>
</evidence>
<dbReference type="Pfam" id="PF00106">
    <property type="entry name" value="adh_short"/>
    <property type="match status" value="1"/>
</dbReference>
<dbReference type="PRINTS" id="PR00081">
    <property type="entry name" value="GDHRDH"/>
</dbReference>
<proteinExistence type="inferred from homology"/>
<dbReference type="RefSeq" id="WP_006501636.1">
    <property type="nucleotide sequence ID" value="NZ_BAGZ01000003.1"/>
</dbReference>
<organism evidence="4 5">
    <name type="scientific">Austwickia chelonae NBRC 105200</name>
    <dbReference type="NCBI Taxonomy" id="1184607"/>
    <lineage>
        <taxon>Bacteria</taxon>
        <taxon>Bacillati</taxon>
        <taxon>Actinomycetota</taxon>
        <taxon>Actinomycetes</taxon>
        <taxon>Micrococcales</taxon>
        <taxon>Dermatophilaceae</taxon>
        <taxon>Austwickia</taxon>
    </lineage>
</organism>
<dbReference type="FunFam" id="3.40.50.720:FF:000047">
    <property type="entry name" value="NADP-dependent L-serine/L-allo-threonine dehydrogenase"/>
    <property type="match status" value="1"/>
</dbReference>
<evidence type="ECO:0000256" key="1">
    <source>
        <dbReference type="ARBA" id="ARBA00006484"/>
    </source>
</evidence>
<evidence type="ECO:0000313" key="4">
    <source>
        <dbReference type="EMBL" id="GAB76885.1"/>
    </source>
</evidence>
<keyword evidence="2" id="KW-0560">Oxidoreductase</keyword>
<dbReference type="Proteomes" id="UP000008495">
    <property type="component" value="Unassembled WGS sequence"/>
</dbReference>
<dbReference type="PANTHER" id="PTHR42901">
    <property type="entry name" value="ALCOHOL DEHYDROGENASE"/>
    <property type="match status" value="1"/>
</dbReference>
<accession>K6VNC8</accession>
<dbReference type="InterPro" id="IPR036291">
    <property type="entry name" value="NAD(P)-bd_dom_sf"/>
</dbReference>
<name>K6VNC8_9MICO</name>
<comment type="caution">
    <text evidence="4">The sequence shown here is derived from an EMBL/GenBank/DDBJ whole genome shotgun (WGS) entry which is preliminary data.</text>
</comment>
<dbReference type="eggNOG" id="COG4221">
    <property type="taxonomic scope" value="Bacteria"/>
</dbReference>
<gene>
    <name evidence="4" type="ORF">AUCHE_03_01020</name>
</gene>
<sequence>MTNRGVAVVTGASSGIGRATARRLAQDGFEVIAAARRLDRLQELAAETGCRAVRCDVTDPDDVAALAAEAGDRVTLLVNNAGGAIGLSPVAEADLAEYRMMFETNVLGTVAVTKALLPALVASGQGTIITITSIAGQTAYEGGGGYNAAKFAEVAVSDALRLELNGQPVRVCDIAPGMVESDEFSLVRFDGDAEKAAKVYEGVDRPLTQEDVAECIAWVAELPHHVNVDKLTVKPVAQAAAHKVHRGPIYR</sequence>
<dbReference type="STRING" id="100225.SAMN05421595_2020"/>
<comment type="similarity">
    <text evidence="1 3">Belongs to the short-chain dehydrogenases/reductases (SDR) family.</text>
</comment>